<dbReference type="AlphaFoldDB" id="A0A917IQL5"/>
<organism evidence="6 7">
    <name type="scientific">Rothia aerolata</name>
    <dbReference type="NCBI Taxonomy" id="1812262"/>
    <lineage>
        <taxon>Bacteria</taxon>
        <taxon>Bacillati</taxon>
        <taxon>Actinomycetota</taxon>
        <taxon>Actinomycetes</taxon>
        <taxon>Micrococcales</taxon>
        <taxon>Micrococcaceae</taxon>
        <taxon>Rothia</taxon>
    </lineage>
</organism>
<gene>
    <name evidence="6" type="ORF">GCM10007359_06990</name>
</gene>
<evidence type="ECO:0000256" key="4">
    <source>
        <dbReference type="ARBA" id="ARBA00023306"/>
    </source>
</evidence>
<evidence type="ECO:0000256" key="3">
    <source>
        <dbReference type="ARBA" id="ARBA00022829"/>
    </source>
</evidence>
<dbReference type="RefSeq" id="WP_188358923.1">
    <property type="nucleotide sequence ID" value="NZ_BMDC01000001.1"/>
</dbReference>
<evidence type="ECO:0000256" key="1">
    <source>
        <dbReference type="ARBA" id="ARBA00022490"/>
    </source>
</evidence>
<keyword evidence="1" id="KW-0963">Cytoplasm</keyword>
<dbReference type="GO" id="GO:0051304">
    <property type="term" value="P:chromosome separation"/>
    <property type="evidence" value="ECO:0007669"/>
    <property type="project" value="InterPro"/>
</dbReference>
<evidence type="ECO:0000313" key="6">
    <source>
        <dbReference type="EMBL" id="GGH59617.1"/>
    </source>
</evidence>
<sequence length="267" mass="29010">MSDITGENPDFTDDDLAILLSGSWGAEEAEDTVEAEEPTAPENPWSEPAEAEQYAQTQQNKGHRQVAAETVISRVELQPGGVKAAVEAILAVADQPVSARELSAALIVSEPTVEAALDELYRDYNGYDDGETVHEPRGFELRRIAGGWRLYARSDFSPWVGRFVVGSTAKKLPKAVMETLSVIAYQQPVTRSYVASVRGVNADAAFRTLQQRGLIDQTVPDPETGAAQYITTDFFLEKMGLDSLDDLPPLAPFLPDVGDIELSGENP</sequence>
<reference evidence="6 7" key="1">
    <citation type="journal article" date="2014" name="Int. J. Syst. Evol. Microbiol.">
        <title>Complete genome sequence of Corynebacterium casei LMG S-19264T (=DSM 44701T), isolated from a smear-ripened cheese.</title>
        <authorList>
            <consortium name="US DOE Joint Genome Institute (JGI-PGF)"/>
            <person name="Walter F."/>
            <person name="Albersmeier A."/>
            <person name="Kalinowski J."/>
            <person name="Ruckert C."/>
        </authorList>
    </citation>
    <scope>NUCLEOTIDE SEQUENCE [LARGE SCALE GENOMIC DNA]</scope>
    <source>
        <strain evidence="6 7">CCM 8669</strain>
    </source>
</reference>
<dbReference type="PANTHER" id="PTHR34298">
    <property type="entry name" value="SEGREGATION AND CONDENSATION PROTEIN B"/>
    <property type="match status" value="1"/>
</dbReference>
<keyword evidence="7" id="KW-1185">Reference proteome</keyword>
<dbReference type="NCBIfam" id="TIGR00281">
    <property type="entry name" value="SMC-Scp complex subunit ScpB"/>
    <property type="match status" value="1"/>
</dbReference>
<dbReference type="Proteomes" id="UP000600171">
    <property type="component" value="Unassembled WGS sequence"/>
</dbReference>
<dbReference type="EMBL" id="BMDC01000001">
    <property type="protein sequence ID" value="GGH59617.1"/>
    <property type="molecule type" value="Genomic_DNA"/>
</dbReference>
<proteinExistence type="predicted"/>
<dbReference type="Pfam" id="PF04079">
    <property type="entry name" value="SMC_ScpB"/>
    <property type="match status" value="1"/>
</dbReference>
<keyword evidence="3" id="KW-0159">Chromosome partition</keyword>
<dbReference type="GO" id="GO:0051301">
    <property type="term" value="P:cell division"/>
    <property type="evidence" value="ECO:0007669"/>
    <property type="project" value="UniProtKB-KW"/>
</dbReference>
<accession>A0A917IQL5</accession>
<evidence type="ECO:0000256" key="2">
    <source>
        <dbReference type="ARBA" id="ARBA00022618"/>
    </source>
</evidence>
<dbReference type="InterPro" id="IPR036390">
    <property type="entry name" value="WH_DNA-bd_sf"/>
</dbReference>
<name>A0A917IQL5_9MICC</name>
<dbReference type="InterPro" id="IPR005234">
    <property type="entry name" value="ScpB_csome_segregation"/>
</dbReference>
<evidence type="ECO:0000256" key="5">
    <source>
        <dbReference type="SAM" id="MobiDB-lite"/>
    </source>
</evidence>
<evidence type="ECO:0000313" key="7">
    <source>
        <dbReference type="Proteomes" id="UP000600171"/>
    </source>
</evidence>
<dbReference type="Gene3D" id="1.10.10.10">
    <property type="entry name" value="Winged helix-like DNA-binding domain superfamily/Winged helix DNA-binding domain"/>
    <property type="match status" value="2"/>
</dbReference>
<dbReference type="InterPro" id="IPR036388">
    <property type="entry name" value="WH-like_DNA-bd_sf"/>
</dbReference>
<dbReference type="SUPFAM" id="SSF46785">
    <property type="entry name" value="Winged helix' DNA-binding domain"/>
    <property type="match status" value="2"/>
</dbReference>
<comment type="caution">
    <text evidence="6">The sequence shown here is derived from an EMBL/GenBank/DDBJ whole genome shotgun (WGS) entry which is preliminary data.</text>
</comment>
<keyword evidence="4" id="KW-0131">Cell cycle</keyword>
<dbReference type="PANTHER" id="PTHR34298:SF2">
    <property type="entry name" value="SEGREGATION AND CONDENSATION PROTEIN B"/>
    <property type="match status" value="1"/>
</dbReference>
<feature type="compositionally biased region" description="Acidic residues" evidence="5">
    <location>
        <begin position="27"/>
        <end position="39"/>
    </location>
</feature>
<feature type="region of interest" description="Disordered" evidence="5">
    <location>
        <begin position="22"/>
        <end position="62"/>
    </location>
</feature>
<keyword evidence="2" id="KW-0132">Cell division</keyword>
<protein>
    <submittedName>
        <fullName evidence="6">Segregation and condensation protein B</fullName>
    </submittedName>
</protein>